<dbReference type="Proteomes" id="UP000250085">
    <property type="component" value="Chromosome"/>
</dbReference>
<gene>
    <name evidence="2" type="ORF">A3L10_00470</name>
</gene>
<evidence type="ECO:0000256" key="1">
    <source>
        <dbReference type="SAM" id="Phobius"/>
    </source>
</evidence>
<name>A0A2Z2N7C1_9EURY</name>
<protein>
    <submittedName>
        <fullName evidence="2">Uncharacterized protein</fullName>
    </submittedName>
</protein>
<proteinExistence type="predicted"/>
<sequence length="65" mass="7283">MRGIWNDKVFWGISGIALLLYTYGIFVKPSTLALVIGSVFWAAAFLYLLWGSFRKKIRKIIGSAG</sequence>
<evidence type="ECO:0000313" key="3">
    <source>
        <dbReference type="Proteomes" id="UP000250085"/>
    </source>
</evidence>
<keyword evidence="1" id="KW-0472">Membrane</keyword>
<keyword evidence="3" id="KW-1185">Reference proteome</keyword>
<dbReference type="KEGG" id="trl:A3L10_00470"/>
<accession>A0A2Z2N7C1</accession>
<keyword evidence="1" id="KW-0812">Transmembrane</keyword>
<reference evidence="2 3" key="1">
    <citation type="submission" date="2016-04" db="EMBL/GenBank/DDBJ databases">
        <title>Complete genome sequence of Thermococcus radiotolerans type strain EJ2.</title>
        <authorList>
            <person name="Oger P.M."/>
        </authorList>
    </citation>
    <scope>NUCLEOTIDE SEQUENCE [LARGE SCALE GENOMIC DNA]</scope>
    <source>
        <strain evidence="2 3">EJ2</strain>
    </source>
</reference>
<feature type="transmembrane region" description="Helical" evidence="1">
    <location>
        <begin position="9"/>
        <end position="26"/>
    </location>
</feature>
<dbReference type="OrthoDB" id="95753at2157"/>
<organism evidence="2 3">
    <name type="scientific">Thermococcus radiotolerans</name>
    <dbReference type="NCBI Taxonomy" id="187880"/>
    <lineage>
        <taxon>Archaea</taxon>
        <taxon>Methanobacteriati</taxon>
        <taxon>Methanobacteriota</taxon>
        <taxon>Thermococci</taxon>
        <taxon>Thermococcales</taxon>
        <taxon>Thermococcaceae</taxon>
        <taxon>Thermococcus</taxon>
    </lineage>
</organism>
<dbReference type="EMBL" id="CP015106">
    <property type="protein sequence ID" value="ASJ13676.1"/>
    <property type="molecule type" value="Genomic_DNA"/>
</dbReference>
<keyword evidence="1" id="KW-1133">Transmembrane helix</keyword>
<evidence type="ECO:0000313" key="2">
    <source>
        <dbReference type="EMBL" id="ASJ13676.1"/>
    </source>
</evidence>
<dbReference type="AlphaFoldDB" id="A0A2Z2N7C1"/>
<feature type="transmembrane region" description="Helical" evidence="1">
    <location>
        <begin position="32"/>
        <end position="50"/>
    </location>
</feature>